<dbReference type="GO" id="GO:0004733">
    <property type="term" value="F:pyridoxamine phosphate oxidase activity"/>
    <property type="evidence" value="ECO:0007669"/>
    <property type="project" value="UniProtKB-EC"/>
</dbReference>
<dbReference type="PANTHER" id="PTHR10851:SF0">
    <property type="entry name" value="PYRIDOXINE-5'-PHOSPHATE OXIDASE"/>
    <property type="match status" value="1"/>
</dbReference>
<dbReference type="Pfam" id="PF01243">
    <property type="entry name" value="PNPOx_N"/>
    <property type="match status" value="1"/>
</dbReference>
<gene>
    <name evidence="10" type="ORF">N7450_003704</name>
</gene>
<keyword evidence="5" id="KW-0285">Flavoprotein</keyword>
<dbReference type="InterPro" id="IPR012349">
    <property type="entry name" value="Split_barrel_FMN-bd"/>
</dbReference>
<protein>
    <recommendedName>
        <fullName evidence="4">pyridoxal 5'-phosphate synthase</fullName>
        <ecNumber evidence="4">1.4.3.5</ecNumber>
    </recommendedName>
</protein>
<evidence type="ECO:0000259" key="9">
    <source>
        <dbReference type="Pfam" id="PF10590"/>
    </source>
</evidence>
<dbReference type="EC" id="1.4.3.5" evidence="4"/>
<comment type="cofactor">
    <cofactor evidence="1">
        <name>FMN</name>
        <dbReference type="ChEBI" id="CHEBI:58210"/>
    </cofactor>
</comment>
<dbReference type="Gene3D" id="2.30.110.10">
    <property type="entry name" value="Electron Transport, Fmn-binding Protein, Chain A"/>
    <property type="match status" value="1"/>
</dbReference>
<dbReference type="EMBL" id="JAQJAC010000003">
    <property type="protein sequence ID" value="KAJ5589732.1"/>
    <property type="molecule type" value="Genomic_DNA"/>
</dbReference>
<keyword evidence="7" id="KW-0560">Oxidoreductase</keyword>
<evidence type="ECO:0000256" key="7">
    <source>
        <dbReference type="ARBA" id="ARBA00023002"/>
    </source>
</evidence>
<feature type="domain" description="Pyridoxine 5'-phosphate oxidase dimerisation C-terminal" evidence="9">
    <location>
        <begin position="185"/>
        <end position="226"/>
    </location>
</feature>
<evidence type="ECO:0000256" key="5">
    <source>
        <dbReference type="ARBA" id="ARBA00022630"/>
    </source>
</evidence>
<evidence type="ECO:0000256" key="2">
    <source>
        <dbReference type="ARBA" id="ARBA00004738"/>
    </source>
</evidence>
<name>A0AAD6DNM6_9EURO</name>
<comment type="pathway">
    <text evidence="2">Cofactor metabolism; pyridoxal 5'-phosphate salvage; pyridoxal 5'-phosphate from pyridoxamine 5'-phosphate: step 1/1.</text>
</comment>
<sequence length="226" mass="25945">MSRHKYFYISPSETELRRTKVLEGPFLDLNINTLPSTPHETFKAWFHEAVELGVREPHAMTVSTVDEEGYPDARVLILKNVDERGWHFAIKADSPKGKQLTKTGRAALTFYWPDLARQIRIKGKAAPLPDEESAQDYKDRPVESRISAIASRQSEVLPGPEILQESLAKTADLLKEDPFAGVTKWRVYAVAPEMVEFWQGDSSRLHKRVQFQQTKEGNWQKQMLWP</sequence>
<keyword evidence="11" id="KW-1185">Reference proteome</keyword>
<evidence type="ECO:0000313" key="11">
    <source>
        <dbReference type="Proteomes" id="UP001216150"/>
    </source>
</evidence>
<dbReference type="InterPro" id="IPR019576">
    <property type="entry name" value="Pyridoxamine_oxidase_dimer_C"/>
</dbReference>
<evidence type="ECO:0000313" key="10">
    <source>
        <dbReference type="EMBL" id="KAJ5589732.1"/>
    </source>
</evidence>
<dbReference type="Pfam" id="PF10590">
    <property type="entry name" value="PNP_phzG_C"/>
    <property type="match status" value="1"/>
</dbReference>
<keyword evidence="6" id="KW-0288">FMN</keyword>
<evidence type="ECO:0000256" key="6">
    <source>
        <dbReference type="ARBA" id="ARBA00022643"/>
    </source>
</evidence>
<evidence type="ECO:0000256" key="3">
    <source>
        <dbReference type="ARBA" id="ARBA00005037"/>
    </source>
</evidence>
<proteinExistence type="predicted"/>
<dbReference type="PIRSF" id="PIRSF000190">
    <property type="entry name" value="Pyd_amn-ph_oxd"/>
    <property type="match status" value="1"/>
</dbReference>
<comment type="pathway">
    <text evidence="3">Cofactor metabolism; pyridoxal 5'-phosphate salvage; pyridoxal 5'-phosphate from pyridoxine 5'-phosphate: step 1/1.</text>
</comment>
<reference evidence="10 11" key="1">
    <citation type="journal article" date="2023" name="IMA Fungus">
        <title>Comparative genomic study of the Penicillium genus elucidates a diverse pangenome and 15 lateral gene transfer events.</title>
        <authorList>
            <person name="Petersen C."/>
            <person name="Sorensen T."/>
            <person name="Nielsen M.R."/>
            <person name="Sondergaard T.E."/>
            <person name="Sorensen J.L."/>
            <person name="Fitzpatrick D.A."/>
            <person name="Frisvad J.C."/>
            <person name="Nielsen K.L."/>
        </authorList>
    </citation>
    <scope>NUCLEOTIDE SEQUENCE [LARGE SCALE GENOMIC DNA]</scope>
    <source>
        <strain evidence="10 11">IBT 29057</strain>
    </source>
</reference>
<dbReference type="AlphaFoldDB" id="A0AAD6DNM6"/>
<evidence type="ECO:0000256" key="4">
    <source>
        <dbReference type="ARBA" id="ARBA00012801"/>
    </source>
</evidence>
<dbReference type="PANTHER" id="PTHR10851">
    <property type="entry name" value="PYRIDOXINE-5-PHOSPHATE OXIDASE"/>
    <property type="match status" value="1"/>
</dbReference>
<dbReference type="SUPFAM" id="SSF50475">
    <property type="entry name" value="FMN-binding split barrel"/>
    <property type="match status" value="1"/>
</dbReference>
<dbReference type="InterPro" id="IPR011576">
    <property type="entry name" value="Pyridox_Oxase_N"/>
</dbReference>
<dbReference type="NCBIfam" id="TIGR00558">
    <property type="entry name" value="pdxH"/>
    <property type="match status" value="1"/>
</dbReference>
<evidence type="ECO:0000259" key="8">
    <source>
        <dbReference type="Pfam" id="PF01243"/>
    </source>
</evidence>
<dbReference type="Proteomes" id="UP001216150">
    <property type="component" value="Unassembled WGS sequence"/>
</dbReference>
<feature type="domain" description="Pyridoxamine 5'-phosphate oxidase N-terminal" evidence="8">
    <location>
        <begin position="47"/>
        <end position="164"/>
    </location>
</feature>
<organism evidence="10 11">
    <name type="scientific">Penicillium hetheringtonii</name>
    <dbReference type="NCBI Taxonomy" id="911720"/>
    <lineage>
        <taxon>Eukaryota</taxon>
        <taxon>Fungi</taxon>
        <taxon>Dikarya</taxon>
        <taxon>Ascomycota</taxon>
        <taxon>Pezizomycotina</taxon>
        <taxon>Eurotiomycetes</taxon>
        <taxon>Eurotiomycetidae</taxon>
        <taxon>Eurotiales</taxon>
        <taxon>Aspergillaceae</taxon>
        <taxon>Penicillium</taxon>
    </lineage>
</organism>
<dbReference type="GO" id="GO:0008615">
    <property type="term" value="P:pyridoxine biosynthetic process"/>
    <property type="evidence" value="ECO:0007669"/>
    <property type="project" value="InterPro"/>
</dbReference>
<accession>A0AAD6DNM6</accession>
<dbReference type="NCBIfam" id="NF004231">
    <property type="entry name" value="PRK05679.1"/>
    <property type="match status" value="1"/>
</dbReference>
<comment type="caution">
    <text evidence="10">The sequence shown here is derived from an EMBL/GenBank/DDBJ whole genome shotgun (WGS) entry which is preliminary data.</text>
</comment>
<dbReference type="InterPro" id="IPR000659">
    <property type="entry name" value="Pyridox_Oxase"/>
</dbReference>
<evidence type="ECO:0000256" key="1">
    <source>
        <dbReference type="ARBA" id="ARBA00001917"/>
    </source>
</evidence>
<dbReference type="GO" id="GO:0010181">
    <property type="term" value="F:FMN binding"/>
    <property type="evidence" value="ECO:0007669"/>
    <property type="project" value="InterPro"/>
</dbReference>